<evidence type="ECO:0000256" key="2">
    <source>
        <dbReference type="ARBA" id="ARBA00022679"/>
    </source>
</evidence>
<dbReference type="SUPFAM" id="SSF51161">
    <property type="entry name" value="Trimeric LpxA-like enzymes"/>
    <property type="match status" value="1"/>
</dbReference>
<dbReference type="PANTHER" id="PTHR23416:SF23">
    <property type="entry name" value="ACETYLTRANSFERASE C18B11.09C-RELATED"/>
    <property type="match status" value="1"/>
</dbReference>
<protein>
    <submittedName>
        <fullName evidence="3">Maltose O-acetyltransferase</fullName>
    </submittedName>
</protein>
<keyword evidence="4" id="KW-1185">Reference proteome</keyword>
<gene>
    <name evidence="3" type="ORF">BC936DRAFT_141113</name>
</gene>
<evidence type="ECO:0000256" key="1">
    <source>
        <dbReference type="ARBA" id="ARBA00007274"/>
    </source>
</evidence>
<dbReference type="CDD" id="cd03357">
    <property type="entry name" value="LbH_MAT_GAT"/>
    <property type="match status" value="1"/>
</dbReference>
<dbReference type="InterPro" id="IPR011004">
    <property type="entry name" value="Trimer_LpxA-like_sf"/>
</dbReference>
<dbReference type="Proteomes" id="UP000268093">
    <property type="component" value="Unassembled WGS sequence"/>
</dbReference>
<dbReference type="Pfam" id="PF14602">
    <property type="entry name" value="Hexapep_2"/>
    <property type="match status" value="1"/>
</dbReference>
<keyword evidence="2 3" id="KW-0808">Transferase</keyword>
<dbReference type="OrthoDB" id="25818at2759"/>
<dbReference type="PANTHER" id="PTHR23416">
    <property type="entry name" value="SIALIC ACID SYNTHASE-RELATED"/>
    <property type="match status" value="1"/>
</dbReference>
<dbReference type="InterPro" id="IPR001451">
    <property type="entry name" value="Hexapep"/>
</dbReference>
<dbReference type="EMBL" id="RBNI01001882">
    <property type="protein sequence ID" value="RUP49884.1"/>
    <property type="molecule type" value="Genomic_DNA"/>
</dbReference>
<dbReference type="GO" id="GO:0008374">
    <property type="term" value="F:O-acyltransferase activity"/>
    <property type="evidence" value="ECO:0007669"/>
    <property type="project" value="TreeGrafter"/>
</dbReference>
<dbReference type="Gene3D" id="2.160.10.10">
    <property type="entry name" value="Hexapeptide repeat proteins"/>
    <property type="match status" value="1"/>
</dbReference>
<dbReference type="InterPro" id="IPR018357">
    <property type="entry name" value="Hexapep_transf_CS"/>
</dbReference>
<dbReference type="AlphaFoldDB" id="A0A433DGC6"/>
<dbReference type="PROSITE" id="PS00101">
    <property type="entry name" value="HEXAPEP_TRANSFERASES"/>
    <property type="match status" value="1"/>
</dbReference>
<accession>A0A433DGC6</accession>
<sequence>MNFNCVLLDASRIEIGDRTLMAPNVQLYAATHPVDPVVRSTGLELARPIKIGKDCWIGGSAIVCPGVTIGDGVTVGAGSVVTKDVPSYVVVAGNPARIIKHLEKPGEESVTLK</sequence>
<dbReference type="InterPro" id="IPR051159">
    <property type="entry name" value="Hexapeptide_acetyltransf"/>
</dbReference>
<comment type="caution">
    <text evidence="3">The sequence shown here is derived from an EMBL/GenBank/DDBJ whole genome shotgun (WGS) entry which is preliminary data.</text>
</comment>
<comment type="similarity">
    <text evidence="1">Belongs to the transferase hexapeptide repeat family.</text>
</comment>
<organism evidence="3 4">
    <name type="scientific">Jimgerdemannia flammicorona</name>
    <dbReference type="NCBI Taxonomy" id="994334"/>
    <lineage>
        <taxon>Eukaryota</taxon>
        <taxon>Fungi</taxon>
        <taxon>Fungi incertae sedis</taxon>
        <taxon>Mucoromycota</taxon>
        <taxon>Mucoromycotina</taxon>
        <taxon>Endogonomycetes</taxon>
        <taxon>Endogonales</taxon>
        <taxon>Endogonaceae</taxon>
        <taxon>Jimgerdemannia</taxon>
    </lineage>
</organism>
<evidence type="ECO:0000313" key="3">
    <source>
        <dbReference type="EMBL" id="RUP49884.1"/>
    </source>
</evidence>
<proteinExistence type="inferred from homology"/>
<evidence type="ECO:0000313" key="4">
    <source>
        <dbReference type="Proteomes" id="UP000268093"/>
    </source>
</evidence>
<name>A0A433DGC6_9FUNG</name>
<reference evidence="3 4" key="1">
    <citation type="journal article" date="2018" name="New Phytol.">
        <title>Phylogenomics of Endogonaceae and evolution of mycorrhizas within Mucoromycota.</title>
        <authorList>
            <person name="Chang Y."/>
            <person name="Desiro A."/>
            <person name="Na H."/>
            <person name="Sandor L."/>
            <person name="Lipzen A."/>
            <person name="Clum A."/>
            <person name="Barry K."/>
            <person name="Grigoriev I.V."/>
            <person name="Martin F.M."/>
            <person name="Stajich J.E."/>
            <person name="Smith M.E."/>
            <person name="Bonito G."/>
            <person name="Spatafora J.W."/>
        </authorList>
    </citation>
    <scope>NUCLEOTIDE SEQUENCE [LARGE SCALE GENOMIC DNA]</scope>
    <source>
        <strain evidence="3 4">GMNB39</strain>
    </source>
</reference>